<feature type="compositionally biased region" description="Low complexity" evidence="1">
    <location>
        <begin position="228"/>
        <end position="248"/>
    </location>
</feature>
<dbReference type="HOGENOM" id="CLU_104307_0_0_1"/>
<dbReference type="EMBL" id="KN840464">
    <property type="protein sequence ID" value="KIP09565.1"/>
    <property type="molecule type" value="Genomic_DNA"/>
</dbReference>
<feature type="compositionally biased region" description="Polar residues" evidence="1">
    <location>
        <begin position="55"/>
        <end position="74"/>
    </location>
</feature>
<sequence length="255" mass="27789">MTAILSPKPRRAPLIAQPLLARPAPLLSPPIYLSTDLPRSTALFSPPRLMSPVNITSSGIPKSNLSKAPPSCSSAKRRRPHNTTSRSSRRRLARPDCSAAFGPSFFDSLPWISQVECAPERVDVWDVADLSLLPDEPLHQPPSSGVGPVRRRRTSTRSAVAPSLGGPVENALQASRSTPRTPLREYLQEPLPIRLLPAADRDVLDPRTPSPTHRFDPHTVVFHHLMPLLPSSDPSLLPSPRGPAWTRPTPSPPPV</sequence>
<proteinExistence type="predicted"/>
<evidence type="ECO:0000256" key="1">
    <source>
        <dbReference type="SAM" id="MobiDB-lite"/>
    </source>
</evidence>
<evidence type="ECO:0000313" key="2">
    <source>
        <dbReference type="EMBL" id="KIP09565.1"/>
    </source>
</evidence>
<keyword evidence="3" id="KW-1185">Reference proteome</keyword>
<dbReference type="Proteomes" id="UP000053257">
    <property type="component" value="Unassembled WGS sequence"/>
</dbReference>
<organism evidence="2 3">
    <name type="scientific">Phlebiopsis gigantea (strain 11061_1 CR5-6)</name>
    <name type="common">White-rot fungus</name>
    <name type="synonym">Peniophora gigantea</name>
    <dbReference type="NCBI Taxonomy" id="745531"/>
    <lineage>
        <taxon>Eukaryota</taxon>
        <taxon>Fungi</taxon>
        <taxon>Dikarya</taxon>
        <taxon>Basidiomycota</taxon>
        <taxon>Agaricomycotina</taxon>
        <taxon>Agaricomycetes</taxon>
        <taxon>Polyporales</taxon>
        <taxon>Phanerochaetaceae</taxon>
        <taxon>Phlebiopsis</taxon>
    </lineage>
</organism>
<feature type="region of interest" description="Disordered" evidence="1">
    <location>
        <begin position="228"/>
        <end position="255"/>
    </location>
</feature>
<dbReference type="OrthoDB" id="3204463at2759"/>
<reference evidence="2 3" key="1">
    <citation type="journal article" date="2014" name="PLoS Genet.">
        <title>Analysis of the Phlebiopsis gigantea genome, transcriptome and secretome provides insight into its pioneer colonization strategies of wood.</title>
        <authorList>
            <person name="Hori C."/>
            <person name="Ishida T."/>
            <person name="Igarashi K."/>
            <person name="Samejima M."/>
            <person name="Suzuki H."/>
            <person name="Master E."/>
            <person name="Ferreira P."/>
            <person name="Ruiz-Duenas F.J."/>
            <person name="Held B."/>
            <person name="Canessa P."/>
            <person name="Larrondo L.F."/>
            <person name="Schmoll M."/>
            <person name="Druzhinina I.S."/>
            <person name="Kubicek C.P."/>
            <person name="Gaskell J.A."/>
            <person name="Kersten P."/>
            <person name="St John F."/>
            <person name="Glasner J."/>
            <person name="Sabat G."/>
            <person name="Splinter BonDurant S."/>
            <person name="Syed K."/>
            <person name="Yadav J."/>
            <person name="Mgbeahuruike A.C."/>
            <person name="Kovalchuk A."/>
            <person name="Asiegbu F.O."/>
            <person name="Lackner G."/>
            <person name="Hoffmeister D."/>
            <person name="Rencoret J."/>
            <person name="Gutierrez A."/>
            <person name="Sun H."/>
            <person name="Lindquist E."/>
            <person name="Barry K."/>
            <person name="Riley R."/>
            <person name="Grigoriev I.V."/>
            <person name="Henrissat B."/>
            <person name="Kues U."/>
            <person name="Berka R.M."/>
            <person name="Martinez A.T."/>
            <person name="Covert S.F."/>
            <person name="Blanchette R.A."/>
            <person name="Cullen D."/>
        </authorList>
    </citation>
    <scope>NUCLEOTIDE SEQUENCE [LARGE SCALE GENOMIC DNA]</scope>
    <source>
        <strain evidence="2 3">11061_1 CR5-6</strain>
    </source>
</reference>
<accession>A0A0C3SDC5</accession>
<feature type="region of interest" description="Disordered" evidence="1">
    <location>
        <begin position="133"/>
        <end position="182"/>
    </location>
</feature>
<protein>
    <submittedName>
        <fullName evidence="2">Uncharacterized protein</fullName>
    </submittedName>
</protein>
<dbReference type="AlphaFoldDB" id="A0A0C3SDC5"/>
<evidence type="ECO:0000313" key="3">
    <source>
        <dbReference type="Proteomes" id="UP000053257"/>
    </source>
</evidence>
<feature type="region of interest" description="Disordered" evidence="1">
    <location>
        <begin position="55"/>
        <end position="94"/>
    </location>
</feature>
<feature type="compositionally biased region" description="Basic residues" evidence="1">
    <location>
        <begin position="75"/>
        <end position="92"/>
    </location>
</feature>
<gene>
    <name evidence="2" type="ORF">PHLGIDRAFT_126160</name>
</gene>
<name>A0A0C3SDC5_PHLG1</name>